<evidence type="ECO:0000256" key="5">
    <source>
        <dbReference type="ARBA" id="ARBA00023004"/>
    </source>
</evidence>
<dbReference type="PROSITE" id="PS00197">
    <property type="entry name" value="2FE2S_FER_1"/>
    <property type="match status" value="1"/>
</dbReference>
<dbReference type="PANTHER" id="PTHR47354:SF1">
    <property type="entry name" value="CARNITINE MONOOXYGENASE REDUCTASE SUBUNIT"/>
    <property type="match status" value="1"/>
</dbReference>
<name>A0A4V2PD85_9GAMM</name>
<keyword evidence="5" id="KW-0408">Iron</keyword>
<dbReference type="PROSITE" id="PS51085">
    <property type="entry name" value="2FE2S_FER_2"/>
    <property type="match status" value="1"/>
</dbReference>
<gene>
    <name evidence="9" type="ORF">CLV83_3622</name>
</gene>
<dbReference type="InterPro" id="IPR039261">
    <property type="entry name" value="FNR_nucleotide-bd"/>
</dbReference>
<dbReference type="SUPFAM" id="SSF63380">
    <property type="entry name" value="Riboflavin synthase domain-like"/>
    <property type="match status" value="1"/>
</dbReference>
<dbReference type="Pfam" id="PF00175">
    <property type="entry name" value="NAD_binding_1"/>
    <property type="match status" value="1"/>
</dbReference>
<keyword evidence="1" id="KW-0285">Flavoprotein</keyword>
<evidence type="ECO:0000313" key="10">
    <source>
        <dbReference type="Proteomes" id="UP000294546"/>
    </source>
</evidence>
<dbReference type="EMBL" id="SMFU01000011">
    <property type="protein sequence ID" value="TCK04206.1"/>
    <property type="molecule type" value="Genomic_DNA"/>
</dbReference>
<proteinExistence type="predicted"/>
<reference evidence="9 10" key="1">
    <citation type="submission" date="2019-03" db="EMBL/GenBank/DDBJ databases">
        <title>Genomic Encyclopedia of Archaeal and Bacterial Type Strains, Phase II (KMG-II): from individual species to whole genera.</title>
        <authorList>
            <person name="Goeker M."/>
        </authorList>
    </citation>
    <scope>NUCLEOTIDE SEQUENCE [LARGE SCALE GENOMIC DNA]</scope>
    <source>
        <strain evidence="9 10">DSM 27697</strain>
    </source>
</reference>
<dbReference type="InterPro" id="IPR012675">
    <property type="entry name" value="Beta-grasp_dom_sf"/>
</dbReference>
<dbReference type="InterPro" id="IPR001041">
    <property type="entry name" value="2Fe-2S_ferredoxin-type"/>
</dbReference>
<dbReference type="InterPro" id="IPR017938">
    <property type="entry name" value="Riboflavin_synthase-like_b-brl"/>
</dbReference>
<dbReference type="PANTHER" id="PTHR47354">
    <property type="entry name" value="NADH OXIDOREDUCTASE HCR"/>
    <property type="match status" value="1"/>
</dbReference>
<organism evidence="9 10">
    <name type="scientific">Marinobacterium mangrovicola</name>
    <dbReference type="NCBI Taxonomy" id="1476959"/>
    <lineage>
        <taxon>Bacteria</taxon>
        <taxon>Pseudomonadati</taxon>
        <taxon>Pseudomonadota</taxon>
        <taxon>Gammaproteobacteria</taxon>
        <taxon>Oceanospirillales</taxon>
        <taxon>Oceanospirillaceae</taxon>
        <taxon>Marinobacterium</taxon>
    </lineage>
</organism>
<accession>A0A4V2PD85</accession>
<dbReference type="Proteomes" id="UP000294546">
    <property type="component" value="Unassembled WGS sequence"/>
</dbReference>
<keyword evidence="9" id="KW-0223">Dioxygenase</keyword>
<feature type="domain" description="FAD-binding FR-type" evidence="8">
    <location>
        <begin position="5"/>
        <end position="107"/>
    </location>
</feature>
<dbReference type="Gene3D" id="3.10.20.30">
    <property type="match status" value="1"/>
</dbReference>
<dbReference type="SUPFAM" id="SSF54292">
    <property type="entry name" value="2Fe-2S ferredoxin-like"/>
    <property type="match status" value="1"/>
</dbReference>
<dbReference type="GO" id="GO:0051213">
    <property type="term" value="F:dioxygenase activity"/>
    <property type="evidence" value="ECO:0007669"/>
    <property type="project" value="UniProtKB-KW"/>
</dbReference>
<dbReference type="OrthoDB" id="4258484at2"/>
<dbReference type="PRINTS" id="PR00409">
    <property type="entry name" value="PHDIOXRDTASE"/>
</dbReference>
<evidence type="ECO:0000256" key="6">
    <source>
        <dbReference type="ARBA" id="ARBA00023014"/>
    </source>
</evidence>
<sequence length="322" mass="35286">MAHAPLDLSVTLVSKEAVAEGIYRFEFAPAPGVELPPSEAGAHIKVQVPSGQERQYSLCQGSGETDRYVIVVKYEAEGKGGSRSLVDESEVGDTFAISAPVNDFPLTGNPTRYIFVAGGIGITPLYAMIQELIETAGKPWKLYYLSRHPEQTAFLDEFELPEYRGKVVIHHTHGDPENRLDLWPVLEQPKGAYLYCCGSRGLMEEVRDMTGHWSPSSVHFEDFGSADAAHRPDDEPFSVRIQGSDEIVSVGAGQTMLEALNEHGVDVPYSCESGTCGTCRCDLLGGEADHRDLLLSDEEQERYVIPCVSRALTKELVIGLPE</sequence>
<keyword evidence="3" id="KW-0479">Metal-binding</keyword>
<dbReference type="Gene3D" id="2.40.30.10">
    <property type="entry name" value="Translation factors"/>
    <property type="match status" value="1"/>
</dbReference>
<dbReference type="Gene3D" id="3.40.50.80">
    <property type="entry name" value="Nucleotide-binding domain of ferredoxin-NADP reductase (FNR) module"/>
    <property type="match status" value="1"/>
</dbReference>
<evidence type="ECO:0000256" key="2">
    <source>
        <dbReference type="ARBA" id="ARBA00022714"/>
    </source>
</evidence>
<keyword evidence="4" id="KW-0560">Oxidoreductase</keyword>
<evidence type="ECO:0000259" key="8">
    <source>
        <dbReference type="PROSITE" id="PS51384"/>
    </source>
</evidence>
<dbReference type="InterPro" id="IPR006058">
    <property type="entry name" value="2Fe2S_fd_BS"/>
</dbReference>
<dbReference type="SUPFAM" id="SSF52343">
    <property type="entry name" value="Ferredoxin reductase-like, C-terminal NADP-linked domain"/>
    <property type="match status" value="1"/>
</dbReference>
<keyword evidence="2" id="KW-0001">2Fe-2S</keyword>
<evidence type="ECO:0000259" key="7">
    <source>
        <dbReference type="PROSITE" id="PS51085"/>
    </source>
</evidence>
<dbReference type="GO" id="GO:0046872">
    <property type="term" value="F:metal ion binding"/>
    <property type="evidence" value="ECO:0007669"/>
    <property type="project" value="UniProtKB-KW"/>
</dbReference>
<comment type="caution">
    <text evidence="9">The sequence shown here is derived from an EMBL/GenBank/DDBJ whole genome shotgun (WGS) entry which is preliminary data.</text>
</comment>
<dbReference type="CDD" id="cd00207">
    <property type="entry name" value="fer2"/>
    <property type="match status" value="1"/>
</dbReference>
<evidence type="ECO:0000256" key="4">
    <source>
        <dbReference type="ARBA" id="ARBA00023002"/>
    </source>
</evidence>
<dbReference type="InterPro" id="IPR001433">
    <property type="entry name" value="OxRdtase_FAD/NAD-bd"/>
</dbReference>
<feature type="domain" description="2Fe-2S ferredoxin-type" evidence="7">
    <location>
        <begin position="237"/>
        <end position="322"/>
    </location>
</feature>
<evidence type="ECO:0000256" key="1">
    <source>
        <dbReference type="ARBA" id="ARBA00022630"/>
    </source>
</evidence>
<keyword evidence="10" id="KW-1185">Reference proteome</keyword>
<dbReference type="Pfam" id="PF00111">
    <property type="entry name" value="Fer2"/>
    <property type="match status" value="1"/>
</dbReference>
<dbReference type="InterPro" id="IPR017927">
    <property type="entry name" value="FAD-bd_FR_type"/>
</dbReference>
<dbReference type="RefSeq" id="WP_132295732.1">
    <property type="nucleotide sequence ID" value="NZ_SMFU01000011.1"/>
</dbReference>
<protein>
    <submittedName>
        <fullName evidence="9">Phthalate 4,5-dioxygenase reductase subunit</fullName>
    </submittedName>
</protein>
<dbReference type="AlphaFoldDB" id="A0A4V2PD85"/>
<keyword evidence="6" id="KW-0411">Iron-sulfur</keyword>
<evidence type="ECO:0000313" key="9">
    <source>
        <dbReference type="EMBL" id="TCK04206.1"/>
    </source>
</evidence>
<dbReference type="GO" id="GO:0051537">
    <property type="term" value="F:2 iron, 2 sulfur cluster binding"/>
    <property type="evidence" value="ECO:0007669"/>
    <property type="project" value="UniProtKB-KW"/>
</dbReference>
<evidence type="ECO:0000256" key="3">
    <source>
        <dbReference type="ARBA" id="ARBA00022723"/>
    </source>
</evidence>
<dbReference type="InterPro" id="IPR050415">
    <property type="entry name" value="MRET"/>
</dbReference>
<dbReference type="PROSITE" id="PS51384">
    <property type="entry name" value="FAD_FR"/>
    <property type="match status" value="1"/>
</dbReference>
<dbReference type="CDD" id="cd06185">
    <property type="entry name" value="PDR_like"/>
    <property type="match status" value="1"/>
</dbReference>
<dbReference type="InterPro" id="IPR036010">
    <property type="entry name" value="2Fe-2S_ferredoxin-like_sf"/>
</dbReference>